<feature type="compositionally biased region" description="Polar residues" evidence="1">
    <location>
        <begin position="30"/>
        <end position="39"/>
    </location>
</feature>
<gene>
    <name evidence="2" type="ORF">DSM5745_04946</name>
</gene>
<name>A0A3D8S525_9EURO</name>
<feature type="region of interest" description="Disordered" evidence="1">
    <location>
        <begin position="182"/>
        <end position="216"/>
    </location>
</feature>
<dbReference type="Proteomes" id="UP000256690">
    <property type="component" value="Unassembled WGS sequence"/>
</dbReference>
<evidence type="ECO:0000313" key="3">
    <source>
        <dbReference type="Proteomes" id="UP000256690"/>
    </source>
</evidence>
<reference evidence="2 3" key="1">
    <citation type="journal article" date="2018" name="IMA Fungus">
        <title>IMA Genome-F 9: Draft genome sequence of Annulohypoxylon stygium, Aspergillus mulundensis, Berkeleyomyces basicola (syn. Thielaviopsis basicola), Ceratocystis smalleyi, two Cercospora beticola strains, Coleophoma cylindrospora, Fusarium fracticaudum, Phialophora cf. hyalina, and Morchella septimelata.</title>
        <authorList>
            <person name="Wingfield B.D."/>
            <person name="Bills G.F."/>
            <person name="Dong Y."/>
            <person name="Huang W."/>
            <person name="Nel W.J."/>
            <person name="Swalarsk-Parry B.S."/>
            <person name="Vaghefi N."/>
            <person name="Wilken P.M."/>
            <person name="An Z."/>
            <person name="de Beer Z.W."/>
            <person name="De Vos L."/>
            <person name="Chen L."/>
            <person name="Duong T.A."/>
            <person name="Gao Y."/>
            <person name="Hammerbacher A."/>
            <person name="Kikkert J.R."/>
            <person name="Li Y."/>
            <person name="Li H."/>
            <person name="Li K."/>
            <person name="Li Q."/>
            <person name="Liu X."/>
            <person name="Ma X."/>
            <person name="Naidoo K."/>
            <person name="Pethybridge S.J."/>
            <person name="Sun J."/>
            <person name="Steenkamp E.T."/>
            <person name="van der Nest M.A."/>
            <person name="van Wyk S."/>
            <person name="Wingfield M.J."/>
            <person name="Xiong C."/>
            <person name="Yue Q."/>
            <person name="Zhang X."/>
        </authorList>
    </citation>
    <scope>NUCLEOTIDE SEQUENCE [LARGE SCALE GENOMIC DNA]</scope>
    <source>
        <strain evidence="2 3">DSM 5745</strain>
    </source>
</reference>
<dbReference type="OrthoDB" id="4148828at2759"/>
<feature type="compositionally biased region" description="Basic residues" evidence="1">
    <location>
        <begin position="194"/>
        <end position="208"/>
    </location>
</feature>
<dbReference type="EMBL" id="PVWQ01000005">
    <property type="protein sequence ID" value="RDW81389.1"/>
    <property type="molecule type" value="Genomic_DNA"/>
</dbReference>
<feature type="compositionally biased region" description="Low complexity" evidence="1">
    <location>
        <begin position="79"/>
        <end position="95"/>
    </location>
</feature>
<evidence type="ECO:0000313" key="2">
    <source>
        <dbReference type="EMBL" id="RDW81389.1"/>
    </source>
</evidence>
<dbReference type="GeneID" id="38115316"/>
<feature type="compositionally biased region" description="Polar residues" evidence="1">
    <location>
        <begin position="98"/>
        <end position="107"/>
    </location>
</feature>
<organism evidence="2 3">
    <name type="scientific">Aspergillus mulundensis</name>
    <dbReference type="NCBI Taxonomy" id="1810919"/>
    <lineage>
        <taxon>Eukaryota</taxon>
        <taxon>Fungi</taxon>
        <taxon>Dikarya</taxon>
        <taxon>Ascomycota</taxon>
        <taxon>Pezizomycotina</taxon>
        <taxon>Eurotiomycetes</taxon>
        <taxon>Eurotiomycetidae</taxon>
        <taxon>Eurotiales</taxon>
        <taxon>Aspergillaceae</taxon>
        <taxon>Aspergillus</taxon>
        <taxon>Aspergillus subgen. Nidulantes</taxon>
    </lineage>
</organism>
<proteinExistence type="predicted"/>
<comment type="caution">
    <text evidence="2">The sequence shown here is derived from an EMBL/GenBank/DDBJ whole genome shotgun (WGS) entry which is preliminary data.</text>
</comment>
<sequence length="274" mass="30693">MSFNRFRSAHSKPAYERDAHSTRALPLYKQYSSSSTRTPTLEEDIIPLTNTRSMSVSRNNSFTMKTLDPRRLSMRLKRSSGSPSPASSPSTSPAPYDQYTTHRSNTDPLPLPSCASSGSRAEFVYKPIHRKDYTAVVAETATVQARSPVLASGSRYHYNHLPSGPACRKHMGLGIEERTIASQAQAQRQTQSRSRSRSRAAVHPRARAQAHYAYDEDEINDSHDLYDDLDEGYGAARRERSRPADLYTSAAEKRHRAARRLTTVMVPDAEDIYG</sequence>
<accession>A0A3D8S525</accession>
<dbReference type="AlphaFoldDB" id="A0A3D8S525"/>
<feature type="compositionally biased region" description="Low complexity" evidence="1">
    <location>
        <begin position="182"/>
        <end position="193"/>
    </location>
</feature>
<keyword evidence="3" id="KW-1185">Reference proteome</keyword>
<evidence type="ECO:0000256" key="1">
    <source>
        <dbReference type="SAM" id="MobiDB-lite"/>
    </source>
</evidence>
<protein>
    <submittedName>
        <fullName evidence="2">Uncharacterized protein</fullName>
    </submittedName>
</protein>
<feature type="compositionally biased region" description="Polar residues" evidence="1">
    <location>
        <begin position="48"/>
        <end position="64"/>
    </location>
</feature>
<dbReference type="RefSeq" id="XP_026604442.1">
    <property type="nucleotide sequence ID" value="XM_026746962.1"/>
</dbReference>
<feature type="region of interest" description="Disordered" evidence="1">
    <location>
        <begin position="1"/>
        <end position="113"/>
    </location>
</feature>